<dbReference type="InterPro" id="IPR017946">
    <property type="entry name" value="PLC-like_Pdiesterase_TIM-brl"/>
</dbReference>
<dbReference type="GO" id="GO:0006644">
    <property type="term" value="P:phospholipid metabolic process"/>
    <property type="evidence" value="ECO:0007669"/>
    <property type="project" value="TreeGrafter"/>
</dbReference>
<dbReference type="RefSeq" id="WP_145078136.1">
    <property type="nucleotide sequence ID" value="NZ_CP036298.1"/>
</dbReference>
<reference evidence="2 3" key="1">
    <citation type="submission" date="2019-02" db="EMBL/GenBank/DDBJ databases">
        <title>Deep-cultivation of Planctomycetes and their phenomic and genomic characterization uncovers novel biology.</title>
        <authorList>
            <person name="Wiegand S."/>
            <person name="Jogler M."/>
            <person name="Boedeker C."/>
            <person name="Pinto D."/>
            <person name="Vollmers J."/>
            <person name="Rivas-Marin E."/>
            <person name="Kohn T."/>
            <person name="Peeters S.H."/>
            <person name="Heuer A."/>
            <person name="Rast P."/>
            <person name="Oberbeckmann S."/>
            <person name="Bunk B."/>
            <person name="Jeske O."/>
            <person name="Meyerdierks A."/>
            <person name="Storesund J.E."/>
            <person name="Kallscheuer N."/>
            <person name="Luecker S."/>
            <person name="Lage O.M."/>
            <person name="Pohl T."/>
            <person name="Merkel B.J."/>
            <person name="Hornburger P."/>
            <person name="Mueller R.-W."/>
            <person name="Bruemmer F."/>
            <person name="Labrenz M."/>
            <person name="Spormann A.M."/>
            <person name="Op den Camp H."/>
            <person name="Overmann J."/>
            <person name="Amann R."/>
            <person name="Jetten M.S.M."/>
            <person name="Mascher T."/>
            <person name="Medema M.H."/>
            <person name="Devos D.P."/>
            <person name="Kaster A.-K."/>
            <person name="Ovreas L."/>
            <person name="Rohde M."/>
            <person name="Galperin M.Y."/>
            <person name="Jogler C."/>
        </authorList>
    </citation>
    <scope>NUCLEOTIDE SEQUENCE [LARGE SCALE GENOMIC DNA]</scope>
    <source>
        <strain evidence="2 3">Q31a</strain>
    </source>
</reference>
<organism evidence="2 3">
    <name type="scientific">Aureliella helgolandensis</name>
    <dbReference type="NCBI Taxonomy" id="2527968"/>
    <lineage>
        <taxon>Bacteria</taxon>
        <taxon>Pseudomonadati</taxon>
        <taxon>Planctomycetota</taxon>
        <taxon>Planctomycetia</taxon>
        <taxon>Pirellulales</taxon>
        <taxon>Pirellulaceae</taxon>
        <taxon>Aureliella</taxon>
    </lineage>
</organism>
<evidence type="ECO:0000313" key="3">
    <source>
        <dbReference type="Proteomes" id="UP000318017"/>
    </source>
</evidence>
<dbReference type="Proteomes" id="UP000318017">
    <property type="component" value="Chromosome"/>
</dbReference>
<sequence length="342" mass="37771">MKANFTKFRHRSGHPAIQPRRKAVVRIAIAFLAVSQLLLALPPTTLAQSSATDFFAIKSNSSQELQELLAYTGQRLPVVSAHRGGPTVGYPENCIATFEHTLSGTFSLLEIDPRLTADGEIVLLHDSTLDRTTTGHGPVSNFTLAQLRSLRLKDPENNLTEFPIPTLDEVLEWARGRTVIILDQKDVPIEASIRKIEEHHAEGYAMLIVSRLADAQRVHQLNSKILMEVMIPTHAKLEQFRKSGIPWGNLVAFIGHTPPQDAALIRAINSAGVMCIAGTSRNLDRELLDAGSRTELKLQYQQMLEFGVDLLETDLPLDVATLVYPGTPIPDRCSGILVVEKR</sequence>
<dbReference type="Pfam" id="PF03009">
    <property type="entry name" value="GDPD"/>
    <property type="match status" value="1"/>
</dbReference>
<dbReference type="GO" id="GO:0005886">
    <property type="term" value="C:plasma membrane"/>
    <property type="evidence" value="ECO:0007669"/>
    <property type="project" value="TreeGrafter"/>
</dbReference>
<dbReference type="InterPro" id="IPR030395">
    <property type="entry name" value="GP_PDE_dom"/>
</dbReference>
<evidence type="ECO:0000259" key="1">
    <source>
        <dbReference type="PROSITE" id="PS51704"/>
    </source>
</evidence>
<gene>
    <name evidence="2" type="primary">glpQ1_1</name>
    <name evidence="2" type="ORF">Q31a_27810</name>
</gene>
<dbReference type="PANTHER" id="PTHR46320:SF1">
    <property type="entry name" value="GLYCEROPHOSPHODIESTER PHOSPHODIESTERASE 1"/>
    <property type="match status" value="1"/>
</dbReference>
<dbReference type="GO" id="GO:0070291">
    <property type="term" value="P:N-acylethanolamine metabolic process"/>
    <property type="evidence" value="ECO:0007669"/>
    <property type="project" value="TreeGrafter"/>
</dbReference>
<keyword evidence="3" id="KW-1185">Reference proteome</keyword>
<name>A0A518G7A2_9BACT</name>
<protein>
    <submittedName>
        <fullName evidence="2">Putative glycerophosphoryl diester phosphodiesterase 1</fullName>
        <ecNumber evidence="2">3.1.4.46</ecNumber>
    </submittedName>
</protein>
<dbReference type="AlphaFoldDB" id="A0A518G7A2"/>
<dbReference type="OrthoDB" id="238714at2"/>
<keyword evidence="2" id="KW-0378">Hydrolase</keyword>
<dbReference type="CDD" id="cd08566">
    <property type="entry name" value="GDPD_AtGDE_like"/>
    <property type="match status" value="1"/>
</dbReference>
<dbReference type="Gene3D" id="3.20.20.190">
    <property type="entry name" value="Phosphatidylinositol (PI) phosphodiesterase"/>
    <property type="match status" value="1"/>
</dbReference>
<dbReference type="GO" id="GO:0008889">
    <property type="term" value="F:glycerophosphodiester phosphodiesterase activity"/>
    <property type="evidence" value="ECO:0007669"/>
    <property type="project" value="UniProtKB-EC"/>
</dbReference>
<feature type="domain" description="GP-PDE" evidence="1">
    <location>
        <begin position="77"/>
        <end position="323"/>
    </location>
</feature>
<accession>A0A518G7A2</accession>
<dbReference type="EC" id="3.1.4.46" evidence="2"/>
<dbReference type="KEGG" id="ahel:Q31a_27810"/>
<proteinExistence type="predicted"/>
<evidence type="ECO:0000313" key="2">
    <source>
        <dbReference type="EMBL" id="QDV24463.1"/>
    </source>
</evidence>
<dbReference type="SUPFAM" id="SSF51695">
    <property type="entry name" value="PLC-like phosphodiesterases"/>
    <property type="match status" value="1"/>
</dbReference>
<dbReference type="GO" id="GO:0006580">
    <property type="term" value="P:ethanolamine metabolic process"/>
    <property type="evidence" value="ECO:0007669"/>
    <property type="project" value="TreeGrafter"/>
</dbReference>
<dbReference type="PANTHER" id="PTHR46320">
    <property type="entry name" value="GLYCEROPHOSPHODIESTER PHOSPHODIESTERASE 1"/>
    <property type="match status" value="1"/>
</dbReference>
<dbReference type="PROSITE" id="PS51704">
    <property type="entry name" value="GP_PDE"/>
    <property type="match status" value="1"/>
</dbReference>
<dbReference type="EMBL" id="CP036298">
    <property type="protein sequence ID" value="QDV24463.1"/>
    <property type="molecule type" value="Genomic_DNA"/>
</dbReference>